<dbReference type="GO" id="GO:0005886">
    <property type="term" value="C:plasma membrane"/>
    <property type="evidence" value="ECO:0007669"/>
    <property type="project" value="TreeGrafter"/>
</dbReference>
<dbReference type="GO" id="GO:0005262">
    <property type="term" value="F:calcium channel activity"/>
    <property type="evidence" value="ECO:0007669"/>
    <property type="project" value="TreeGrafter"/>
</dbReference>
<comment type="subcellular location">
    <subcellularLocation>
        <location evidence="1">Membrane</location>
        <topology evidence="1">Multi-pass membrane protein</topology>
    </subcellularLocation>
</comment>
<evidence type="ECO:0000256" key="5">
    <source>
        <dbReference type="SAM" id="Phobius"/>
    </source>
</evidence>
<feature type="transmembrane region" description="Helical" evidence="5">
    <location>
        <begin position="134"/>
        <end position="151"/>
    </location>
</feature>
<evidence type="ECO:0000259" key="6">
    <source>
        <dbReference type="Pfam" id="PF01699"/>
    </source>
</evidence>
<dbReference type="PANTHER" id="PTHR10846:SF8">
    <property type="entry name" value="INNER MEMBRANE PROTEIN YRBG"/>
    <property type="match status" value="1"/>
</dbReference>
<keyword evidence="4 5" id="KW-0472">Membrane</keyword>
<evidence type="ECO:0000256" key="3">
    <source>
        <dbReference type="ARBA" id="ARBA00022989"/>
    </source>
</evidence>
<evidence type="ECO:0000256" key="4">
    <source>
        <dbReference type="ARBA" id="ARBA00023136"/>
    </source>
</evidence>
<feature type="transmembrane region" description="Helical" evidence="5">
    <location>
        <begin position="197"/>
        <end position="223"/>
    </location>
</feature>
<dbReference type="Proteomes" id="UP000614424">
    <property type="component" value="Unassembled WGS sequence"/>
</dbReference>
<dbReference type="Gene3D" id="1.20.1420.30">
    <property type="entry name" value="NCX, central ion-binding region"/>
    <property type="match status" value="1"/>
</dbReference>
<proteinExistence type="predicted"/>
<dbReference type="InterPro" id="IPR044880">
    <property type="entry name" value="NCX_ion-bd_dom_sf"/>
</dbReference>
<dbReference type="AlphaFoldDB" id="A0A8J6NH14"/>
<feature type="transmembrane region" description="Helical" evidence="5">
    <location>
        <begin position="105"/>
        <end position="128"/>
    </location>
</feature>
<dbReference type="PANTHER" id="PTHR10846">
    <property type="entry name" value="SODIUM/POTASSIUM/CALCIUM EXCHANGER"/>
    <property type="match status" value="1"/>
</dbReference>
<feature type="transmembrane region" description="Helical" evidence="5">
    <location>
        <begin position="75"/>
        <end position="98"/>
    </location>
</feature>
<keyword evidence="2 5" id="KW-0812">Transmembrane</keyword>
<feature type="transmembrane region" description="Helical" evidence="5">
    <location>
        <begin position="36"/>
        <end position="55"/>
    </location>
</feature>
<feature type="transmembrane region" description="Helical" evidence="5">
    <location>
        <begin position="6"/>
        <end position="24"/>
    </location>
</feature>
<evidence type="ECO:0000313" key="7">
    <source>
        <dbReference type="EMBL" id="MBC8318468.1"/>
    </source>
</evidence>
<evidence type="ECO:0000256" key="1">
    <source>
        <dbReference type="ARBA" id="ARBA00004141"/>
    </source>
</evidence>
<feature type="transmembrane region" description="Helical" evidence="5">
    <location>
        <begin position="235"/>
        <end position="256"/>
    </location>
</feature>
<feature type="transmembrane region" description="Helical" evidence="5">
    <location>
        <begin position="172"/>
        <end position="191"/>
    </location>
</feature>
<evidence type="ECO:0000313" key="8">
    <source>
        <dbReference type="Proteomes" id="UP000614424"/>
    </source>
</evidence>
<feature type="domain" description="Sodium/calcium exchanger membrane region" evidence="6">
    <location>
        <begin position="173"/>
        <end position="311"/>
    </location>
</feature>
<gene>
    <name evidence="7" type="ORF">H8E41_11225</name>
</gene>
<reference evidence="7 8" key="1">
    <citation type="submission" date="2020-08" db="EMBL/GenBank/DDBJ databases">
        <title>Bridging the membrane lipid divide: bacteria of the FCB group superphylum have the potential to synthesize archaeal ether lipids.</title>
        <authorList>
            <person name="Villanueva L."/>
            <person name="Von Meijenfeldt F.A.B."/>
            <person name="Westbye A.B."/>
            <person name="Yadav S."/>
            <person name="Hopmans E.C."/>
            <person name="Dutilh B.E."/>
            <person name="Sinninghe Damste J.S."/>
        </authorList>
    </citation>
    <scope>NUCLEOTIDE SEQUENCE [LARGE SCALE GENOMIC DNA]</scope>
    <source>
        <strain evidence="7">NIOZ-UU47</strain>
    </source>
</reference>
<dbReference type="InterPro" id="IPR004481">
    <property type="entry name" value="K/Na/Ca-exchanger"/>
</dbReference>
<dbReference type="InterPro" id="IPR004837">
    <property type="entry name" value="NaCa_Exmemb"/>
</dbReference>
<name>A0A8J6NH14_9BACT</name>
<dbReference type="Gene3D" id="6.10.280.80">
    <property type="entry name" value="NCX, peripheral helical region"/>
    <property type="match status" value="1"/>
</dbReference>
<protein>
    <submittedName>
        <fullName evidence="7">Calcium/sodium antiporter</fullName>
    </submittedName>
</protein>
<comment type="caution">
    <text evidence="7">The sequence shown here is derived from an EMBL/GenBank/DDBJ whole genome shotgun (WGS) entry which is preliminary data.</text>
</comment>
<dbReference type="EMBL" id="JACNJZ010000165">
    <property type="protein sequence ID" value="MBC8318468.1"/>
    <property type="molecule type" value="Genomic_DNA"/>
</dbReference>
<dbReference type="NCBIfam" id="TIGR00367">
    <property type="entry name" value="calcium/sodium antiporter"/>
    <property type="match status" value="1"/>
</dbReference>
<sequence>MQPHYTSIAFSLIALAAGLGLLVAGGELLVSGAVKLAGRWGMSPLLIGLTVVAFGTSTPELFVSLSANLQGQPDILVGNVIGSNIANIGLILACCALITPIRAPFSFFATELAWVLTASLVLVGLTFYGSFGRIPGILFICALGLFTYSTYKNGSAQPAEEDAPPQSSYLTSISLCLAGFAGLGYGSTLFINGAVDLALFFNIPSLIIGLSIAAIGTSLPELASSVSAIRRGESALLLGNVIGSNLFNLLMVMGTAAIVKPFALQPQLLIRDLPVMILFSAVLVPMFYYGNKIKRIHGFLLLLGYVGYILLLKP</sequence>
<feature type="domain" description="Sodium/calcium exchanger membrane region" evidence="6">
    <location>
        <begin position="11"/>
        <end position="149"/>
    </location>
</feature>
<feature type="transmembrane region" description="Helical" evidence="5">
    <location>
        <begin position="268"/>
        <end position="289"/>
    </location>
</feature>
<dbReference type="GO" id="GO:0008273">
    <property type="term" value="F:calcium, potassium:sodium antiporter activity"/>
    <property type="evidence" value="ECO:0007669"/>
    <property type="project" value="TreeGrafter"/>
</dbReference>
<evidence type="ECO:0000256" key="2">
    <source>
        <dbReference type="ARBA" id="ARBA00022692"/>
    </source>
</evidence>
<organism evidence="7 8">
    <name type="scientific">Candidatus Desulfobia pelagia</name>
    <dbReference type="NCBI Taxonomy" id="2841692"/>
    <lineage>
        <taxon>Bacteria</taxon>
        <taxon>Pseudomonadati</taxon>
        <taxon>Thermodesulfobacteriota</taxon>
        <taxon>Desulfobulbia</taxon>
        <taxon>Desulfobulbales</taxon>
        <taxon>Desulfobulbaceae</taxon>
        <taxon>Candidatus Desulfobia</taxon>
    </lineage>
</organism>
<keyword evidence="3 5" id="KW-1133">Transmembrane helix</keyword>
<feature type="transmembrane region" description="Helical" evidence="5">
    <location>
        <begin position="296"/>
        <end position="312"/>
    </location>
</feature>
<accession>A0A8J6NH14</accession>
<dbReference type="Pfam" id="PF01699">
    <property type="entry name" value="Na_Ca_ex"/>
    <property type="match status" value="2"/>
</dbReference>
<dbReference type="GO" id="GO:0006874">
    <property type="term" value="P:intracellular calcium ion homeostasis"/>
    <property type="evidence" value="ECO:0007669"/>
    <property type="project" value="TreeGrafter"/>
</dbReference>